<name>A0ABR9M4L9_9ACTN</name>
<reference evidence="3 4" key="1">
    <citation type="submission" date="2020-10" db="EMBL/GenBank/DDBJ databases">
        <title>Sequencing the genomes of 1000 actinobacteria strains.</title>
        <authorList>
            <person name="Klenk H.-P."/>
        </authorList>
    </citation>
    <scope>NUCLEOTIDE SEQUENCE [LARGE SCALE GENOMIC DNA]</scope>
    <source>
        <strain evidence="3 4">DSM 43173</strain>
    </source>
</reference>
<gene>
    <name evidence="3" type="ORF">H4W80_006095</name>
</gene>
<evidence type="ECO:0000313" key="4">
    <source>
        <dbReference type="Proteomes" id="UP000633509"/>
    </source>
</evidence>
<proteinExistence type="predicted"/>
<organism evidence="3 4">
    <name type="scientific">Nonomuraea angiospora</name>
    <dbReference type="NCBI Taxonomy" id="46172"/>
    <lineage>
        <taxon>Bacteria</taxon>
        <taxon>Bacillati</taxon>
        <taxon>Actinomycetota</taxon>
        <taxon>Actinomycetes</taxon>
        <taxon>Streptosporangiales</taxon>
        <taxon>Streptosporangiaceae</taxon>
        <taxon>Nonomuraea</taxon>
    </lineage>
</organism>
<keyword evidence="4" id="KW-1185">Reference proteome</keyword>
<protein>
    <submittedName>
        <fullName evidence="3">Site-specific recombinase XerD</fullName>
    </submittedName>
</protein>
<dbReference type="InterPro" id="IPR011010">
    <property type="entry name" value="DNA_brk_join_enz"/>
</dbReference>
<dbReference type="EMBL" id="JADBEK010000001">
    <property type="protein sequence ID" value="MBE1587837.1"/>
    <property type="molecule type" value="Genomic_DNA"/>
</dbReference>
<dbReference type="SUPFAM" id="SSF56349">
    <property type="entry name" value="DNA breaking-rejoining enzymes"/>
    <property type="match status" value="1"/>
</dbReference>
<sequence>MLWRSVREGGDTKTRKSRRTLAMPKRCAEALKLHRERQDVAKKAAGDRWQDDDLVFASKVGTELDSHNVRRSFRAVLKKAGLNAQEWTPSEMRHSFVSMLSDAGMPIEASLAWSGTATPASPERSPANKLRPLLLERAEAVDQIFRDL</sequence>
<dbReference type="Pfam" id="PF00589">
    <property type="entry name" value="Phage_integrase"/>
    <property type="match status" value="1"/>
</dbReference>
<dbReference type="InterPro" id="IPR013762">
    <property type="entry name" value="Integrase-like_cat_sf"/>
</dbReference>
<dbReference type="Gene3D" id="1.10.443.10">
    <property type="entry name" value="Intergrase catalytic core"/>
    <property type="match status" value="1"/>
</dbReference>
<evidence type="ECO:0000313" key="3">
    <source>
        <dbReference type="EMBL" id="MBE1587837.1"/>
    </source>
</evidence>
<feature type="domain" description="Tyr recombinase" evidence="2">
    <location>
        <begin position="1"/>
        <end position="140"/>
    </location>
</feature>
<keyword evidence="1" id="KW-0233">DNA recombination</keyword>
<dbReference type="RefSeq" id="WP_192788160.1">
    <property type="nucleotide sequence ID" value="NZ_JADBEK010000001.1"/>
</dbReference>
<dbReference type="PROSITE" id="PS51898">
    <property type="entry name" value="TYR_RECOMBINASE"/>
    <property type="match status" value="1"/>
</dbReference>
<dbReference type="InterPro" id="IPR002104">
    <property type="entry name" value="Integrase_catalytic"/>
</dbReference>
<accession>A0ABR9M4L9</accession>
<comment type="caution">
    <text evidence="3">The sequence shown here is derived from an EMBL/GenBank/DDBJ whole genome shotgun (WGS) entry which is preliminary data.</text>
</comment>
<evidence type="ECO:0000256" key="1">
    <source>
        <dbReference type="ARBA" id="ARBA00023172"/>
    </source>
</evidence>
<evidence type="ECO:0000259" key="2">
    <source>
        <dbReference type="PROSITE" id="PS51898"/>
    </source>
</evidence>
<dbReference type="Proteomes" id="UP000633509">
    <property type="component" value="Unassembled WGS sequence"/>
</dbReference>